<dbReference type="AlphaFoldDB" id="A0A6G3X2J3"/>
<protein>
    <submittedName>
        <fullName evidence="1">Class E sortase</fullName>
    </submittedName>
</protein>
<evidence type="ECO:0000313" key="1">
    <source>
        <dbReference type="EMBL" id="NEE11883.1"/>
    </source>
</evidence>
<proteinExistence type="predicted"/>
<comment type="caution">
    <text evidence="1">The sequence shown here is derived from an EMBL/GenBank/DDBJ whole genome shotgun (WGS) entry which is preliminary data.</text>
</comment>
<organism evidence="1">
    <name type="scientific">Streptomyces sp. SID7499</name>
    <dbReference type="NCBI Taxonomy" id="2706086"/>
    <lineage>
        <taxon>Bacteria</taxon>
        <taxon>Bacillati</taxon>
        <taxon>Actinomycetota</taxon>
        <taxon>Actinomycetes</taxon>
        <taxon>Kitasatosporales</taxon>
        <taxon>Streptomycetaceae</taxon>
        <taxon>Streptomyces</taxon>
    </lineage>
</organism>
<feature type="non-terminal residue" evidence="1">
    <location>
        <position position="1"/>
    </location>
</feature>
<name>A0A6G3X2J3_9ACTN</name>
<gene>
    <name evidence="1" type="ORF">G3M58_36180</name>
</gene>
<reference evidence="1" key="1">
    <citation type="submission" date="2020-01" db="EMBL/GenBank/DDBJ databases">
        <title>Insect and environment-associated Actinomycetes.</title>
        <authorList>
            <person name="Currrie C."/>
            <person name="Chevrette M."/>
            <person name="Carlson C."/>
            <person name="Stubbendieck R."/>
            <person name="Wendt-Pienkowski E."/>
        </authorList>
    </citation>
    <scope>NUCLEOTIDE SEQUENCE</scope>
    <source>
        <strain evidence="1">SID7499</strain>
    </source>
</reference>
<sequence length="30" mass="3437">EFTSTYRLIVWGKMVDERPRSQGKPDALVG</sequence>
<accession>A0A6G3X2J3</accession>
<dbReference type="EMBL" id="JAAGMN010003833">
    <property type="protein sequence ID" value="NEE11883.1"/>
    <property type="molecule type" value="Genomic_DNA"/>
</dbReference>